<feature type="region of interest" description="Disordered" evidence="1">
    <location>
        <begin position="77"/>
        <end position="98"/>
    </location>
</feature>
<proteinExistence type="predicted"/>
<evidence type="ECO:0000313" key="2">
    <source>
        <dbReference type="EMBL" id="KAK7690048.1"/>
    </source>
</evidence>
<accession>A0AAW0GII4</accession>
<evidence type="ECO:0000256" key="1">
    <source>
        <dbReference type="SAM" id="MobiDB-lite"/>
    </source>
</evidence>
<comment type="caution">
    <text evidence="2">The sequence shown here is derived from an EMBL/GenBank/DDBJ whole genome shotgun (WGS) entry which is preliminary data.</text>
</comment>
<sequence>MLASRNASRKLLNLTRIRCARLRTTSRILKYTTNNNSTLSKEDQPSTHEPHDVFGSLDDFIRKKLDESRTIEMIANGQEVEEQSAEAQSVQTSDTVNIGSQDDVDATKLILHLNGPGRVGVMIGVKMLSLLR</sequence>
<evidence type="ECO:0000313" key="3">
    <source>
        <dbReference type="Proteomes" id="UP001385951"/>
    </source>
</evidence>
<dbReference type="AlphaFoldDB" id="A0AAW0GII4"/>
<organism evidence="2 3">
    <name type="scientific">Cerrena zonata</name>
    <dbReference type="NCBI Taxonomy" id="2478898"/>
    <lineage>
        <taxon>Eukaryota</taxon>
        <taxon>Fungi</taxon>
        <taxon>Dikarya</taxon>
        <taxon>Basidiomycota</taxon>
        <taxon>Agaricomycotina</taxon>
        <taxon>Agaricomycetes</taxon>
        <taxon>Polyporales</taxon>
        <taxon>Cerrenaceae</taxon>
        <taxon>Cerrena</taxon>
    </lineage>
</organism>
<keyword evidence="3" id="KW-1185">Reference proteome</keyword>
<feature type="region of interest" description="Disordered" evidence="1">
    <location>
        <begin position="32"/>
        <end position="53"/>
    </location>
</feature>
<dbReference type="Proteomes" id="UP001385951">
    <property type="component" value="Unassembled WGS sequence"/>
</dbReference>
<reference evidence="2 3" key="1">
    <citation type="submission" date="2022-09" db="EMBL/GenBank/DDBJ databases">
        <authorList>
            <person name="Palmer J.M."/>
        </authorList>
    </citation>
    <scope>NUCLEOTIDE SEQUENCE [LARGE SCALE GENOMIC DNA]</scope>
    <source>
        <strain evidence="2 3">DSM 7382</strain>
    </source>
</reference>
<feature type="compositionally biased region" description="Basic and acidic residues" evidence="1">
    <location>
        <begin position="40"/>
        <end position="52"/>
    </location>
</feature>
<protein>
    <submittedName>
        <fullName evidence="2">Uncharacterized protein</fullName>
    </submittedName>
</protein>
<gene>
    <name evidence="2" type="ORF">QCA50_006693</name>
</gene>
<name>A0AAW0GII4_9APHY</name>
<dbReference type="EMBL" id="JASBNA010000007">
    <property type="protein sequence ID" value="KAK7690048.1"/>
    <property type="molecule type" value="Genomic_DNA"/>
</dbReference>